<dbReference type="EMBL" id="JBHTMY010000002">
    <property type="protein sequence ID" value="MFD1315318.1"/>
    <property type="molecule type" value="Genomic_DNA"/>
</dbReference>
<organism evidence="3 4">
    <name type="scientific">Namhaeicola litoreus</name>
    <dbReference type="NCBI Taxonomy" id="1052145"/>
    <lineage>
        <taxon>Bacteria</taxon>
        <taxon>Pseudomonadati</taxon>
        <taxon>Bacteroidota</taxon>
        <taxon>Flavobacteriia</taxon>
        <taxon>Flavobacteriales</taxon>
        <taxon>Flavobacteriaceae</taxon>
        <taxon>Namhaeicola</taxon>
    </lineage>
</organism>
<evidence type="ECO:0000256" key="2">
    <source>
        <dbReference type="ARBA" id="ARBA00022679"/>
    </source>
</evidence>
<dbReference type="InterPro" id="IPR002201">
    <property type="entry name" value="Glyco_trans_9"/>
</dbReference>
<evidence type="ECO:0000313" key="4">
    <source>
        <dbReference type="Proteomes" id="UP001597201"/>
    </source>
</evidence>
<dbReference type="PANTHER" id="PTHR30160:SF22">
    <property type="entry name" value="LIPOPOLYSACCHARIDE CORE BIOSYNTHESIS PROTEIN"/>
    <property type="match status" value="1"/>
</dbReference>
<sequence>MTKPKHILVFRFSAMGDVAMTIPVIKSLIQQHKNIKITVVSRPFLKPLFLDLENVAFIGLDVDNEYKGFFGLWKLAAELKNLKFDAVADLHNVLRTKILRTFLSSSVRSIEVIDKGRNEKKALTRTEDKIFIPLKSTHERYADVFRKLGFEIDLNQNALLAPKKLPQNFEFKSAQTRKIGIAPFAQYSFKMYPLDLMDKVIELLSKDPQFEIYFFGGGKKEKEQINILTKKFPETTSCAGKFNLVNELKVISNLDTMIAMDSANAHLASIFGVNTITLWGATHPFAGFFPFLQPLSNGLTPDLTKFPNLPCSIYGNKTCPGYEDAMRTITPESVVELIKKTLR</sequence>
<dbReference type="RefSeq" id="WP_377177354.1">
    <property type="nucleotide sequence ID" value="NZ_JBHTMY010000002.1"/>
</dbReference>
<dbReference type="Gene3D" id="3.40.50.2000">
    <property type="entry name" value="Glycogen Phosphorylase B"/>
    <property type="match status" value="2"/>
</dbReference>
<accession>A0ABW3Y1H9</accession>
<comment type="caution">
    <text evidence="3">The sequence shown here is derived from an EMBL/GenBank/DDBJ whole genome shotgun (WGS) entry which is preliminary data.</text>
</comment>
<evidence type="ECO:0000256" key="1">
    <source>
        <dbReference type="ARBA" id="ARBA00022676"/>
    </source>
</evidence>
<dbReference type="Proteomes" id="UP001597201">
    <property type="component" value="Unassembled WGS sequence"/>
</dbReference>
<reference evidence="4" key="1">
    <citation type="journal article" date="2019" name="Int. J. Syst. Evol. Microbiol.">
        <title>The Global Catalogue of Microorganisms (GCM) 10K type strain sequencing project: providing services to taxonomists for standard genome sequencing and annotation.</title>
        <authorList>
            <consortium name="The Broad Institute Genomics Platform"/>
            <consortium name="The Broad Institute Genome Sequencing Center for Infectious Disease"/>
            <person name="Wu L."/>
            <person name="Ma J."/>
        </authorList>
    </citation>
    <scope>NUCLEOTIDE SEQUENCE [LARGE SCALE GENOMIC DNA]</scope>
    <source>
        <strain evidence="4">CCUG 61485</strain>
    </source>
</reference>
<keyword evidence="2" id="KW-0808">Transferase</keyword>
<keyword evidence="1" id="KW-0328">Glycosyltransferase</keyword>
<keyword evidence="4" id="KW-1185">Reference proteome</keyword>
<dbReference type="InterPro" id="IPR051199">
    <property type="entry name" value="LPS_LOS_Heptosyltrfase"/>
</dbReference>
<gene>
    <name evidence="3" type="ORF">ACFQ39_06785</name>
</gene>
<dbReference type="PANTHER" id="PTHR30160">
    <property type="entry name" value="TETRAACYLDISACCHARIDE 4'-KINASE-RELATED"/>
    <property type="match status" value="1"/>
</dbReference>
<dbReference type="Pfam" id="PF01075">
    <property type="entry name" value="Glyco_transf_9"/>
    <property type="match status" value="1"/>
</dbReference>
<dbReference type="SUPFAM" id="SSF53756">
    <property type="entry name" value="UDP-Glycosyltransferase/glycogen phosphorylase"/>
    <property type="match status" value="1"/>
</dbReference>
<proteinExistence type="predicted"/>
<evidence type="ECO:0000313" key="3">
    <source>
        <dbReference type="EMBL" id="MFD1315318.1"/>
    </source>
</evidence>
<dbReference type="CDD" id="cd03789">
    <property type="entry name" value="GT9_LPS_heptosyltransferase"/>
    <property type="match status" value="1"/>
</dbReference>
<protein>
    <submittedName>
        <fullName evidence="3">Glycosyltransferase family 9 protein</fullName>
    </submittedName>
</protein>
<name>A0ABW3Y1H9_9FLAO</name>